<name>A0A5C6Q912_9GAMM</name>
<feature type="binding site" evidence="3">
    <location>
        <position position="223"/>
    </location>
    <ligand>
        <name>Fe cation</name>
        <dbReference type="ChEBI" id="CHEBI:24875"/>
    </ligand>
</feature>
<dbReference type="SUPFAM" id="SSF53850">
    <property type="entry name" value="Periplasmic binding protein-like II"/>
    <property type="match status" value="1"/>
</dbReference>
<dbReference type="Proteomes" id="UP000321525">
    <property type="component" value="Unassembled WGS sequence"/>
</dbReference>
<keyword evidence="3" id="KW-0408">Iron</keyword>
<comment type="caution">
    <text evidence="6">The sequence shown here is derived from an EMBL/GenBank/DDBJ whole genome shotgun (WGS) entry which is preliminary data.</text>
</comment>
<feature type="binding site" evidence="3">
    <location>
        <position position="222"/>
    </location>
    <ligand>
        <name>Fe cation</name>
        <dbReference type="ChEBI" id="CHEBI:24875"/>
    </ligand>
</feature>
<dbReference type="GO" id="GO:0030288">
    <property type="term" value="C:outer membrane-bounded periplasmic space"/>
    <property type="evidence" value="ECO:0007669"/>
    <property type="project" value="TreeGrafter"/>
</dbReference>
<dbReference type="Gene3D" id="3.40.190.10">
    <property type="entry name" value="Periplasmic binding protein-like II"/>
    <property type="match status" value="2"/>
</dbReference>
<evidence type="ECO:0000256" key="4">
    <source>
        <dbReference type="SAM" id="SignalP"/>
    </source>
</evidence>
<keyword evidence="2 4" id="KW-0732">Signal</keyword>
<protein>
    <submittedName>
        <fullName evidence="6">Extracellular solute-binding protein</fullName>
    </submittedName>
</protein>
<dbReference type="Pfam" id="PF13343">
    <property type="entry name" value="SBP_bac_6"/>
    <property type="match status" value="1"/>
</dbReference>
<evidence type="ECO:0000313" key="5">
    <source>
        <dbReference type="EMBL" id="TWX56118.1"/>
    </source>
</evidence>
<evidence type="ECO:0000313" key="7">
    <source>
        <dbReference type="Proteomes" id="UP000321525"/>
    </source>
</evidence>
<dbReference type="EMBL" id="VOLQ01000025">
    <property type="protein sequence ID" value="TWX65140.1"/>
    <property type="molecule type" value="Genomic_DNA"/>
</dbReference>
<evidence type="ECO:0000313" key="8">
    <source>
        <dbReference type="Proteomes" id="UP000321917"/>
    </source>
</evidence>
<feature type="signal peptide" evidence="4">
    <location>
        <begin position="1"/>
        <end position="27"/>
    </location>
</feature>
<reference evidence="6 8" key="1">
    <citation type="submission" date="2019-07" db="EMBL/GenBank/DDBJ databases">
        <title>Genomes of sea-ice associated Colwellia species.</title>
        <authorList>
            <person name="Bowman J.P."/>
        </authorList>
    </citation>
    <scope>NUCLEOTIDE SEQUENCE [LARGE SCALE GENOMIC DNA]</scope>
    <source>
        <strain evidence="5 7">ACAM 607</strain>
        <strain evidence="6 8">IC036</strain>
    </source>
</reference>
<evidence type="ECO:0000256" key="1">
    <source>
        <dbReference type="ARBA" id="ARBA00008520"/>
    </source>
</evidence>
<gene>
    <name evidence="5" type="ORF">ESZ26_15650</name>
    <name evidence="6" type="ORF">ESZ27_12970</name>
</gene>
<keyword evidence="7" id="KW-1185">Reference proteome</keyword>
<evidence type="ECO:0000313" key="6">
    <source>
        <dbReference type="EMBL" id="TWX65140.1"/>
    </source>
</evidence>
<dbReference type="InterPro" id="IPR026045">
    <property type="entry name" value="Ferric-bd"/>
</dbReference>
<dbReference type="OrthoDB" id="9769567at2"/>
<dbReference type="GO" id="GO:0046872">
    <property type="term" value="F:metal ion binding"/>
    <property type="evidence" value="ECO:0007669"/>
    <property type="project" value="UniProtKB-KW"/>
</dbReference>
<accession>A0A5C6Q912</accession>
<sequence length="340" mass="38617">MQKITSIRKNLFLIFAGFIFISSSLQANDEVNVYSYRQAFLVKPLFDIFTEKTGIKVNVIFAKKGMAERLAREGKYSPADILLTTDISRLIELHDRDLLQAYSSKTLLDVIPRQYRATDNTWYALTTRVRNIYSAKRLGAIDINYEDLADTKYKGRICTRSGKHSYNIALVASMIAAHGEADTLTWLEKFKLNLARKPQGNDRGQVQAIHQNLCDIALGNSYYFGKMLVDEKQKLWADSVYINFPNQNNRGAHVNISGMGMAKYAPNNENAKALMEFLVSKDAQKLYAETNMEYPVRTDVMPSNLVASWGDFKADSLSLESIAKYRKEALKLIDKAKFDL</sequence>
<dbReference type="Proteomes" id="UP000321917">
    <property type="component" value="Unassembled WGS sequence"/>
</dbReference>
<organism evidence="6 8">
    <name type="scientific">Colwellia hornerae</name>
    <dbReference type="NCBI Taxonomy" id="89402"/>
    <lineage>
        <taxon>Bacteria</taxon>
        <taxon>Pseudomonadati</taxon>
        <taxon>Pseudomonadota</taxon>
        <taxon>Gammaproteobacteria</taxon>
        <taxon>Alteromonadales</taxon>
        <taxon>Colwelliaceae</taxon>
        <taxon>Colwellia</taxon>
    </lineage>
</organism>
<dbReference type="AlphaFoldDB" id="A0A5C6Q912"/>
<dbReference type="RefSeq" id="WP_146800397.1">
    <property type="nucleotide sequence ID" value="NZ_VOLP01000024.1"/>
</dbReference>
<keyword evidence="3" id="KW-0479">Metal-binding</keyword>
<comment type="similarity">
    <text evidence="1">Belongs to the bacterial solute-binding protein 1 family.</text>
</comment>
<evidence type="ECO:0000256" key="2">
    <source>
        <dbReference type="ARBA" id="ARBA00022729"/>
    </source>
</evidence>
<dbReference type="PANTHER" id="PTHR30006:SF15">
    <property type="entry name" value="IRON-UTILIZATION PERIPLASMIC PROTEIN"/>
    <property type="match status" value="1"/>
</dbReference>
<proteinExistence type="inferred from homology"/>
<feature type="chain" id="PRO_5022776919" evidence="4">
    <location>
        <begin position="28"/>
        <end position="340"/>
    </location>
</feature>
<evidence type="ECO:0000256" key="3">
    <source>
        <dbReference type="PIRSR" id="PIRSR002825-1"/>
    </source>
</evidence>
<dbReference type="PIRSF" id="PIRSF002825">
    <property type="entry name" value="CfbpA"/>
    <property type="match status" value="1"/>
</dbReference>
<dbReference type="PANTHER" id="PTHR30006">
    <property type="entry name" value="THIAMINE-BINDING PERIPLASMIC PROTEIN-RELATED"/>
    <property type="match status" value="1"/>
</dbReference>
<dbReference type="EMBL" id="VOLR01000025">
    <property type="protein sequence ID" value="TWX56118.1"/>
    <property type="molecule type" value="Genomic_DNA"/>
</dbReference>